<name>A0A1H2US67_9BACI</name>
<dbReference type="Gene3D" id="4.10.280.10">
    <property type="entry name" value="Helix-loop-helix DNA-binding domain"/>
    <property type="match status" value="1"/>
</dbReference>
<gene>
    <name evidence="1" type="ORF">SAMN05421781_1867</name>
</gene>
<evidence type="ECO:0000313" key="1">
    <source>
        <dbReference type="EMBL" id="SDW58983.1"/>
    </source>
</evidence>
<dbReference type="GO" id="GO:0043937">
    <property type="term" value="P:regulation of sporulation"/>
    <property type="evidence" value="ECO:0007669"/>
    <property type="project" value="InterPro"/>
</dbReference>
<dbReference type="SUPFAM" id="SSF140500">
    <property type="entry name" value="BAS1536-like"/>
    <property type="match status" value="1"/>
</dbReference>
<dbReference type="InterPro" id="IPR037208">
    <property type="entry name" value="Spo0E-like_sf"/>
</dbReference>
<accession>A0A1H2US67</accession>
<sequence>MGNNVNTKQIGGEERLSQQYLRQEIEQTRDRLHQLTSDHTASLISDDVLALSKELDVLLNKYELMSRKTLMHSS</sequence>
<evidence type="ECO:0000313" key="2">
    <source>
        <dbReference type="Proteomes" id="UP000199488"/>
    </source>
</evidence>
<dbReference type="InterPro" id="IPR036638">
    <property type="entry name" value="HLH_DNA-bd_sf"/>
</dbReference>
<reference evidence="1 2" key="1">
    <citation type="submission" date="2016-10" db="EMBL/GenBank/DDBJ databases">
        <authorList>
            <person name="de Groot N.N."/>
        </authorList>
    </citation>
    <scope>NUCLEOTIDE SEQUENCE [LARGE SCALE GENOMIC DNA]</scope>
    <source>
        <strain evidence="1 2">DSM 23126</strain>
    </source>
</reference>
<dbReference type="STRING" id="1122204.SAMN05421781_1867"/>
<protein>
    <submittedName>
        <fullName evidence="1">Spo0E like sporulation regulatory protein</fullName>
    </submittedName>
</protein>
<dbReference type="Proteomes" id="UP000199488">
    <property type="component" value="Unassembled WGS sequence"/>
</dbReference>
<organism evidence="1 2">
    <name type="scientific">Marinococcus luteus</name>
    <dbReference type="NCBI Taxonomy" id="1122204"/>
    <lineage>
        <taxon>Bacteria</taxon>
        <taxon>Bacillati</taxon>
        <taxon>Bacillota</taxon>
        <taxon>Bacilli</taxon>
        <taxon>Bacillales</taxon>
        <taxon>Bacillaceae</taxon>
        <taxon>Marinococcus</taxon>
    </lineage>
</organism>
<keyword evidence="2" id="KW-1185">Reference proteome</keyword>
<dbReference type="OrthoDB" id="2972613at2"/>
<dbReference type="AlphaFoldDB" id="A0A1H2US67"/>
<proteinExistence type="predicted"/>
<dbReference type="EMBL" id="FNNC01000003">
    <property type="protein sequence ID" value="SDW58983.1"/>
    <property type="molecule type" value="Genomic_DNA"/>
</dbReference>
<dbReference type="Pfam" id="PF09388">
    <property type="entry name" value="SpoOE-like"/>
    <property type="match status" value="1"/>
</dbReference>
<dbReference type="GO" id="GO:0046983">
    <property type="term" value="F:protein dimerization activity"/>
    <property type="evidence" value="ECO:0007669"/>
    <property type="project" value="InterPro"/>
</dbReference>
<dbReference type="InterPro" id="IPR018540">
    <property type="entry name" value="Spo0E-like"/>
</dbReference>
<dbReference type="RefSeq" id="WP_091614133.1">
    <property type="nucleotide sequence ID" value="NZ_FNNC01000003.1"/>
</dbReference>